<sequence length="954" mass="95199">MSIVFTNNSSTTLASAILYTDVSFTVATGTGSTFPAISGGDVAYLTLTDGSNYEIVKVTGRSGDIFTCVRGQDGTSALPWASGTTVQLRTTAAALSGMAQKANNLSDLTNPGNARSNLGVAIGSNVQAWDADLDAIAGLSGTGLLRRTGPATWLLDMGAGTGTVTSVDISGGLTGLTVSGGPVTSSGTITLGGTLVLTSGGTGATTAAGARTNLGLGSLATQAANSVSITGGTQSNVTLSNNVIGTYLDYTSTTPPSYLEGRSWYDTAKHALAYYNDSSTSIVHVGQDLQVKVINNTGSTIPNGSPVYITSTTSGQTYPNVALAKADVSATSAVIGLTNGAIANGAIGYVTANGTCDNVNTSAFSVGQVLYLSPYSAGQLMNTIPPTGIVVQVGVVSYVDTSVGTIYVKQTTPLSVSASIISGQVAIANGGTGASTASAARTNLGASTVGSNIFTLTNPSAISFLRLNADNTVSALDAATFRTAIGAGTSSTTGTVTSVAATVPAFLSVSGSPITSSGTLAIGLSGTALPVANGGTGLTSYTANGVLYASASGTLATGSALTFDGSILTNASGAIRASGASVPSAGAGLELLYGASGAGISTVLSYDRGAGAYKPLWVDGSYQAYFISGSEQMRLTSTGLGIGTSSPTQKLTVTGNAAISGQITALSFYSNAAGYILGQNSEGVVYASATDVTLRTPASGNINFQQNSTTVGKFDSAGNLGIGTTSPGSILDVVGSGNPTLTIRGSAGAYTSILKLQAAGGGNSIINATGASSDALIFQITGTERARIDSSGNLLVGTTGSLLNGGIGILPNGFGTGQSTVDIGHIVATPSGTAFSRFVYNNSVIGSITQSGTTNVLYNTSSDYRLKDIAGPVTNSGAFIDKLNPVQGSWKADGSRFIGFLAHELQEASETVVGTGVKDGEEMQSIDYSNAELIANLVAEIQSLRKRLAALEAK</sequence>
<evidence type="ECO:0000259" key="3">
    <source>
        <dbReference type="PROSITE" id="PS51688"/>
    </source>
</evidence>
<dbReference type="PROSITE" id="PS51688">
    <property type="entry name" value="ICA"/>
    <property type="match status" value="1"/>
</dbReference>
<keyword evidence="2" id="KW-0946">Virion</keyword>
<reference evidence="4" key="1">
    <citation type="submission" date="2020-04" db="EMBL/GenBank/DDBJ databases">
        <authorList>
            <person name="Chiriac C."/>
            <person name="Salcher M."/>
            <person name="Ghai R."/>
            <person name="Kavagutti S V."/>
        </authorList>
    </citation>
    <scope>NUCLEOTIDE SEQUENCE</scope>
</reference>
<evidence type="ECO:0000256" key="1">
    <source>
        <dbReference type="ARBA" id="ARBA00004328"/>
    </source>
</evidence>
<evidence type="ECO:0000313" key="4">
    <source>
        <dbReference type="EMBL" id="CAB4132800.1"/>
    </source>
</evidence>
<evidence type="ECO:0000256" key="2">
    <source>
        <dbReference type="ARBA" id="ARBA00022732"/>
    </source>
</evidence>
<dbReference type="GO" id="GO:0098015">
    <property type="term" value="C:virus tail"/>
    <property type="evidence" value="ECO:0007669"/>
    <property type="project" value="UniProtKB-KW"/>
</dbReference>
<keyword evidence="2" id="KW-1227">Viral tail protein</keyword>
<dbReference type="InterPro" id="IPR030392">
    <property type="entry name" value="S74_ICA"/>
</dbReference>
<name>A0A6J5LII6_9CAUD</name>
<organism evidence="4">
    <name type="scientific">uncultured Caudovirales phage</name>
    <dbReference type="NCBI Taxonomy" id="2100421"/>
    <lineage>
        <taxon>Viruses</taxon>
        <taxon>Duplodnaviria</taxon>
        <taxon>Heunggongvirae</taxon>
        <taxon>Uroviricota</taxon>
        <taxon>Caudoviricetes</taxon>
        <taxon>Peduoviridae</taxon>
        <taxon>Maltschvirus</taxon>
        <taxon>Maltschvirus maltsch</taxon>
    </lineage>
</organism>
<gene>
    <name evidence="4" type="ORF">UFOVP249_36</name>
</gene>
<feature type="domain" description="Peptidase S74" evidence="3">
    <location>
        <begin position="862"/>
        <end position="954"/>
    </location>
</feature>
<dbReference type="Pfam" id="PF13884">
    <property type="entry name" value="Peptidase_S74"/>
    <property type="match status" value="1"/>
</dbReference>
<accession>A0A6J5LII6</accession>
<dbReference type="EMBL" id="LR796268">
    <property type="protein sequence ID" value="CAB4132800.1"/>
    <property type="molecule type" value="Genomic_DNA"/>
</dbReference>
<proteinExistence type="predicted"/>
<comment type="subcellular location">
    <subcellularLocation>
        <location evidence="1">Virion</location>
    </subcellularLocation>
</comment>
<protein>
    <submittedName>
        <fullName evidence="4">Intramolecular chaperone auto-processing domain containing protein</fullName>
    </submittedName>
</protein>